<name>A0A8H4RFH5_9HELO</name>
<gene>
    <name evidence="2" type="ORF">G7Y89_g10459</name>
</gene>
<proteinExistence type="predicted"/>
<dbReference type="PANTHER" id="PTHR36847:SF1">
    <property type="entry name" value="AMIDOLIGASE ENZYME"/>
    <property type="match status" value="1"/>
</dbReference>
<dbReference type="Proteomes" id="UP000566819">
    <property type="component" value="Unassembled WGS sequence"/>
</dbReference>
<dbReference type="OrthoDB" id="412402at2759"/>
<evidence type="ECO:0008006" key="4">
    <source>
        <dbReference type="Google" id="ProtNLM"/>
    </source>
</evidence>
<organism evidence="2 3">
    <name type="scientific">Cudoniella acicularis</name>
    <dbReference type="NCBI Taxonomy" id="354080"/>
    <lineage>
        <taxon>Eukaryota</taxon>
        <taxon>Fungi</taxon>
        <taxon>Dikarya</taxon>
        <taxon>Ascomycota</taxon>
        <taxon>Pezizomycotina</taxon>
        <taxon>Leotiomycetes</taxon>
        <taxon>Helotiales</taxon>
        <taxon>Tricladiaceae</taxon>
        <taxon>Cudoniella</taxon>
    </lineage>
</organism>
<sequence>MEGFGLGLEDLPLQALRDALVKDRETLTFGVEIKGAFATLDDCKADPHPDDPRNVLGITGREHNFMGIISSAYAHVRKTLSEAGMLCQTSRSGLPFDWSPVENNLWVVKGDGSILPPDGPTRQTDEEVKQTPFWFVGIEINSPAYRFSPDTLDNVKKTCEVLRNTYRISCNRSCGLHVHVGNGDKGLSFRMTRNLYATLWEFEPQILEIHPFHRHENPYVRQFRVDSQMAVNLKKCNMNQPKIGLNYLLYWTHSFTELGGRVMAAPNIAKMAYNTSNLLDGMEEFHVADCKKTIEFRQHKSTLDPPRVMNWIRFCVGIVEFAGAVDDKVLAEFLQRHIDHTPGEFSIGKVLTALDMPDISNYYKNNVIWQREKDRLQLLKERKAEDEEEPGARLIPTSSSPSIFEAPL</sequence>
<evidence type="ECO:0000313" key="2">
    <source>
        <dbReference type="EMBL" id="KAF4627696.1"/>
    </source>
</evidence>
<dbReference type="Pfam" id="PF12224">
    <property type="entry name" value="Amidoligase_2"/>
    <property type="match status" value="1"/>
</dbReference>
<dbReference type="AlphaFoldDB" id="A0A8H4RFH5"/>
<evidence type="ECO:0000313" key="3">
    <source>
        <dbReference type="Proteomes" id="UP000566819"/>
    </source>
</evidence>
<accession>A0A8H4RFH5</accession>
<dbReference type="InterPro" id="IPR022025">
    <property type="entry name" value="Amidoligase_2"/>
</dbReference>
<keyword evidence="3" id="KW-1185">Reference proteome</keyword>
<reference evidence="2 3" key="1">
    <citation type="submission" date="2020-03" db="EMBL/GenBank/DDBJ databases">
        <title>Draft Genome Sequence of Cudoniella acicularis.</title>
        <authorList>
            <person name="Buettner E."/>
            <person name="Kellner H."/>
        </authorList>
    </citation>
    <scope>NUCLEOTIDE SEQUENCE [LARGE SCALE GENOMIC DNA]</scope>
    <source>
        <strain evidence="2 3">DSM 108380</strain>
    </source>
</reference>
<evidence type="ECO:0000256" key="1">
    <source>
        <dbReference type="SAM" id="MobiDB-lite"/>
    </source>
</evidence>
<dbReference type="EMBL" id="JAAMPI010000925">
    <property type="protein sequence ID" value="KAF4627696.1"/>
    <property type="molecule type" value="Genomic_DNA"/>
</dbReference>
<feature type="region of interest" description="Disordered" evidence="1">
    <location>
        <begin position="381"/>
        <end position="408"/>
    </location>
</feature>
<dbReference type="PANTHER" id="PTHR36847">
    <property type="entry name" value="AMIDOLIGASE ENZYME"/>
    <property type="match status" value="1"/>
</dbReference>
<protein>
    <recommendedName>
        <fullName evidence="4">Amidoligase enzyme</fullName>
    </recommendedName>
</protein>
<comment type="caution">
    <text evidence="2">The sequence shown here is derived from an EMBL/GenBank/DDBJ whole genome shotgun (WGS) entry which is preliminary data.</text>
</comment>